<dbReference type="PANTHER" id="PTHR40074:SF2">
    <property type="entry name" value="O-ACETYLTRANSFERASE WECH"/>
    <property type="match status" value="1"/>
</dbReference>
<dbReference type="GO" id="GO:0016413">
    <property type="term" value="F:O-acetyltransferase activity"/>
    <property type="evidence" value="ECO:0007669"/>
    <property type="project" value="TreeGrafter"/>
</dbReference>
<dbReference type="OrthoDB" id="7579632at2"/>
<protein>
    <submittedName>
        <fullName evidence="9">Surface polysaccharide O-acyltransferase-like enzyme</fullName>
    </submittedName>
</protein>
<feature type="transmembrane region" description="Helical" evidence="7">
    <location>
        <begin position="180"/>
        <end position="198"/>
    </location>
</feature>
<comment type="subcellular location">
    <subcellularLocation>
        <location evidence="1">Cell membrane</location>
        <topology evidence="1">Multi-pass membrane protein</topology>
    </subcellularLocation>
</comment>
<keyword evidence="9" id="KW-0012">Acyltransferase</keyword>
<keyword evidence="10" id="KW-1185">Reference proteome</keyword>
<feature type="domain" description="Acyltransferase 3" evidence="8">
    <location>
        <begin position="31"/>
        <end position="341"/>
    </location>
</feature>
<keyword evidence="5 7" id="KW-1133">Transmembrane helix</keyword>
<organism evidence="9 10">
    <name type="scientific">Chitinophaga japonensis</name>
    <name type="common">Flexibacter japonensis</name>
    <dbReference type="NCBI Taxonomy" id="104662"/>
    <lineage>
        <taxon>Bacteria</taxon>
        <taxon>Pseudomonadati</taxon>
        <taxon>Bacteroidota</taxon>
        <taxon>Chitinophagia</taxon>
        <taxon>Chitinophagales</taxon>
        <taxon>Chitinophagaceae</taxon>
        <taxon>Chitinophaga</taxon>
    </lineage>
</organism>
<feature type="transmembrane region" description="Helical" evidence="7">
    <location>
        <begin position="156"/>
        <end position="175"/>
    </location>
</feature>
<keyword evidence="6 7" id="KW-0472">Membrane</keyword>
<feature type="transmembrane region" description="Helical" evidence="7">
    <location>
        <begin position="262"/>
        <end position="277"/>
    </location>
</feature>
<keyword evidence="4 7" id="KW-0812">Transmembrane</keyword>
<accession>A0A562SLY6</accession>
<keyword evidence="3" id="KW-1003">Cell membrane</keyword>
<evidence type="ECO:0000256" key="5">
    <source>
        <dbReference type="ARBA" id="ARBA00022989"/>
    </source>
</evidence>
<evidence type="ECO:0000256" key="3">
    <source>
        <dbReference type="ARBA" id="ARBA00022475"/>
    </source>
</evidence>
<evidence type="ECO:0000256" key="4">
    <source>
        <dbReference type="ARBA" id="ARBA00022692"/>
    </source>
</evidence>
<evidence type="ECO:0000256" key="6">
    <source>
        <dbReference type="ARBA" id="ARBA00023136"/>
    </source>
</evidence>
<feature type="transmembrane region" description="Helical" evidence="7">
    <location>
        <begin position="234"/>
        <end position="250"/>
    </location>
</feature>
<evidence type="ECO:0000256" key="7">
    <source>
        <dbReference type="SAM" id="Phobius"/>
    </source>
</evidence>
<dbReference type="AlphaFoldDB" id="A0A562SLY6"/>
<dbReference type="GO" id="GO:0009246">
    <property type="term" value="P:enterobacterial common antigen biosynthetic process"/>
    <property type="evidence" value="ECO:0007669"/>
    <property type="project" value="TreeGrafter"/>
</dbReference>
<comment type="similarity">
    <text evidence="2">Belongs to the acyltransferase 3 family.</text>
</comment>
<feature type="transmembrane region" description="Helical" evidence="7">
    <location>
        <begin position="65"/>
        <end position="82"/>
    </location>
</feature>
<dbReference type="PANTHER" id="PTHR40074">
    <property type="entry name" value="O-ACETYLTRANSFERASE WECH"/>
    <property type="match status" value="1"/>
</dbReference>
<feature type="transmembrane region" description="Helical" evidence="7">
    <location>
        <begin position="204"/>
        <end position="222"/>
    </location>
</feature>
<gene>
    <name evidence="9" type="ORF">LX66_4943</name>
</gene>
<dbReference type="RefSeq" id="WP_145718404.1">
    <property type="nucleotide sequence ID" value="NZ_BAAAFY010000006.1"/>
</dbReference>
<feature type="transmembrane region" description="Helical" evidence="7">
    <location>
        <begin position="102"/>
        <end position="119"/>
    </location>
</feature>
<evidence type="ECO:0000256" key="1">
    <source>
        <dbReference type="ARBA" id="ARBA00004651"/>
    </source>
</evidence>
<sequence>MEKQVPLTTATVSAAAPPVAGTAKTQKKFIGYIHNFRGVAIIYVVGAHILLNWPAGSVAHRVLDLIFQNSTILFLFIAGYLFQHLSAKFEYGDYLKKKFQNVICPYLLLSLPVIVYRVVTQDINGFTLEDHPDFGSWPAWEQAGYYLLHGAHLQQLWFIPMIALYYLIAPVLLYIDRKPVLYYVLIPLIVLSLVVQRSTLSDTLTMAVHFLSVYVFGMFMSRYKEQYLAFARKYAALVTLLPLAVLALNYFADQRFYDPLDYTHKMLFCCFYIYWLWRLEKYMPRFIDVLAVLSFGIYFVHYFFVLFLRGAYQKVFHEQIPGNMLYWTVCLVIVMLLSVWTLQLARRVLGGKSKYLVGC</sequence>
<feature type="transmembrane region" description="Helical" evidence="7">
    <location>
        <begin position="289"/>
        <end position="312"/>
    </location>
</feature>
<name>A0A562SLY6_CHIJA</name>
<evidence type="ECO:0000256" key="2">
    <source>
        <dbReference type="ARBA" id="ARBA00007400"/>
    </source>
</evidence>
<evidence type="ECO:0000313" key="9">
    <source>
        <dbReference type="EMBL" id="TWI82371.1"/>
    </source>
</evidence>
<reference evidence="9 10" key="1">
    <citation type="journal article" date="2013" name="Stand. Genomic Sci.">
        <title>Genomic Encyclopedia of Type Strains, Phase I: The one thousand microbial genomes (KMG-I) project.</title>
        <authorList>
            <person name="Kyrpides N.C."/>
            <person name="Woyke T."/>
            <person name="Eisen J.A."/>
            <person name="Garrity G."/>
            <person name="Lilburn T.G."/>
            <person name="Beck B.J."/>
            <person name="Whitman W.B."/>
            <person name="Hugenholtz P."/>
            <person name="Klenk H.P."/>
        </authorList>
    </citation>
    <scope>NUCLEOTIDE SEQUENCE [LARGE SCALE GENOMIC DNA]</scope>
    <source>
        <strain evidence="9 10">DSM 13484</strain>
    </source>
</reference>
<evidence type="ECO:0000313" key="10">
    <source>
        <dbReference type="Proteomes" id="UP000316778"/>
    </source>
</evidence>
<feature type="transmembrane region" description="Helical" evidence="7">
    <location>
        <begin position="324"/>
        <end position="345"/>
    </location>
</feature>
<keyword evidence="9" id="KW-0808">Transferase</keyword>
<dbReference type="InterPro" id="IPR002656">
    <property type="entry name" value="Acyl_transf_3_dom"/>
</dbReference>
<evidence type="ECO:0000259" key="8">
    <source>
        <dbReference type="Pfam" id="PF01757"/>
    </source>
</evidence>
<dbReference type="EMBL" id="VLLG01000006">
    <property type="protein sequence ID" value="TWI82371.1"/>
    <property type="molecule type" value="Genomic_DNA"/>
</dbReference>
<dbReference type="Pfam" id="PF01757">
    <property type="entry name" value="Acyl_transf_3"/>
    <property type="match status" value="1"/>
</dbReference>
<dbReference type="Proteomes" id="UP000316778">
    <property type="component" value="Unassembled WGS sequence"/>
</dbReference>
<feature type="transmembrane region" description="Helical" evidence="7">
    <location>
        <begin position="36"/>
        <end position="53"/>
    </location>
</feature>
<comment type="caution">
    <text evidence="9">The sequence shown here is derived from an EMBL/GenBank/DDBJ whole genome shotgun (WGS) entry which is preliminary data.</text>
</comment>
<dbReference type="GO" id="GO:0005886">
    <property type="term" value="C:plasma membrane"/>
    <property type="evidence" value="ECO:0007669"/>
    <property type="project" value="UniProtKB-SubCell"/>
</dbReference>
<proteinExistence type="inferred from homology"/>